<dbReference type="HOGENOM" id="CLU_2597841_0_0_2"/>
<protein>
    <submittedName>
        <fullName evidence="3">Uncharacterized protein</fullName>
    </submittedName>
</protein>
<evidence type="ECO:0000313" key="3">
    <source>
        <dbReference type="EMBL" id="CCQ35390.1"/>
    </source>
</evidence>
<name>M1XNC3_NATM8</name>
<feature type="compositionally biased region" description="Basic and acidic residues" evidence="1">
    <location>
        <begin position="74"/>
        <end position="86"/>
    </location>
</feature>
<organism evidence="3 4">
    <name type="scientific">Natronomonas moolapensis (strain DSM 18674 / CECT 7526 / JCM 14361 / 8.8.11)</name>
    <dbReference type="NCBI Taxonomy" id="268739"/>
    <lineage>
        <taxon>Archaea</taxon>
        <taxon>Methanobacteriati</taxon>
        <taxon>Methanobacteriota</taxon>
        <taxon>Stenosarchaea group</taxon>
        <taxon>Halobacteria</taxon>
        <taxon>Halobacteriales</taxon>
        <taxon>Natronomonadaceae</taxon>
        <taxon>Natronomonas</taxon>
    </lineage>
</organism>
<keyword evidence="2" id="KW-0812">Transmembrane</keyword>
<keyword evidence="4" id="KW-1185">Reference proteome</keyword>
<dbReference type="Pfam" id="PF24377">
    <property type="entry name" value="DUF7533"/>
    <property type="match status" value="1"/>
</dbReference>
<reference evidence="3 4" key="1">
    <citation type="journal article" date="2013" name="Genome Announc.">
        <title>Genome of the haloarchaeon Natronomonas moolapensis, a neutrophilic member of a previously haloalkaliphilic genus.</title>
        <authorList>
            <person name="Dyall-Smith M.L."/>
            <person name="Pfeiffer F."/>
            <person name="Oberwinkler T."/>
            <person name="Klee K."/>
            <person name="Rampp M."/>
            <person name="Palm P."/>
            <person name="Gross K."/>
            <person name="Schuster S.C."/>
            <person name="Oesterhelt D."/>
        </authorList>
    </citation>
    <scope>NUCLEOTIDE SEQUENCE [LARGE SCALE GENOMIC DNA]</scope>
    <source>
        <strain evidence="4">DSM 18674 / JCM 14361 / 8.8.11</strain>
    </source>
</reference>
<dbReference type="KEGG" id="nmo:Nmlp_1180"/>
<dbReference type="eggNOG" id="arCOG08183">
    <property type="taxonomic scope" value="Archaea"/>
</dbReference>
<feature type="region of interest" description="Disordered" evidence="1">
    <location>
        <begin position="65"/>
        <end position="86"/>
    </location>
</feature>
<dbReference type="AlphaFoldDB" id="M1XNC3"/>
<dbReference type="EMBL" id="HF582854">
    <property type="protein sequence ID" value="CCQ35390.1"/>
    <property type="molecule type" value="Genomic_DNA"/>
</dbReference>
<evidence type="ECO:0000256" key="2">
    <source>
        <dbReference type="SAM" id="Phobius"/>
    </source>
</evidence>
<dbReference type="Proteomes" id="UP000011867">
    <property type="component" value="Chromosome"/>
</dbReference>
<sequence length="86" mass="8532">MELLDTLALFGTVALAAPIGLLGAEFLVGGRTVSGVGFLAVALALVAGGYFRPSPKSIVAGRVADAATTDGGDEPARADDGDDGRE</sequence>
<dbReference type="InterPro" id="IPR055955">
    <property type="entry name" value="DUF7533"/>
</dbReference>
<keyword evidence="2" id="KW-0472">Membrane</keyword>
<proteinExistence type="predicted"/>
<evidence type="ECO:0000256" key="1">
    <source>
        <dbReference type="SAM" id="MobiDB-lite"/>
    </source>
</evidence>
<accession>M1XNC3</accession>
<dbReference type="RefSeq" id="WP_015408239.1">
    <property type="nucleotide sequence ID" value="NC_020388.1"/>
</dbReference>
<dbReference type="OrthoDB" id="238439at2157"/>
<keyword evidence="2" id="KW-1133">Transmembrane helix</keyword>
<evidence type="ECO:0000313" key="4">
    <source>
        <dbReference type="Proteomes" id="UP000011867"/>
    </source>
</evidence>
<dbReference type="GeneID" id="14653063"/>
<feature type="transmembrane region" description="Helical" evidence="2">
    <location>
        <begin position="32"/>
        <end position="51"/>
    </location>
</feature>
<gene>
    <name evidence="3" type="ordered locus">Nmlp_1180</name>
</gene>
<dbReference type="STRING" id="268739.Nmlp_1180"/>